<dbReference type="InterPro" id="IPR003495">
    <property type="entry name" value="CobW/HypB/UreG_nucleotide-bd"/>
</dbReference>
<dbReference type="AlphaFoldDB" id="A0A840UK04"/>
<dbReference type="EMBL" id="JACHFH010000011">
    <property type="protein sequence ID" value="MBB5335977.1"/>
    <property type="molecule type" value="Genomic_DNA"/>
</dbReference>
<proteinExistence type="predicted"/>
<dbReference type="PANTHER" id="PTHR13748">
    <property type="entry name" value="COBW-RELATED"/>
    <property type="match status" value="1"/>
</dbReference>
<evidence type="ECO:0000259" key="1">
    <source>
        <dbReference type="Pfam" id="PF02492"/>
    </source>
</evidence>
<accession>A0A840UK04</accession>
<evidence type="ECO:0000313" key="2">
    <source>
        <dbReference type="EMBL" id="MBB5335977.1"/>
    </source>
</evidence>
<dbReference type="SUPFAM" id="SSF52540">
    <property type="entry name" value="P-loop containing nucleoside triphosphate hydrolases"/>
    <property type="match status" value="1"/>
</dbReference>
<evidence type="ECO:0000313" key="3">
    <source>
        <dbReference type="Proteomes" id="UP000559117"/>
    </source>
</evidence>
<dbReference type="Proteomes" id="UP000559117">
    <property type="component" value="Unassembled WGS sequence"/>
</dbReference>
<dbReference type="InterPro" id="IPR051316">
    <property type="entry name" value="Zinc-reg_GTPase_activator"/>
</dbReference>
<sequence>MKKLIKLFLLTGFLGAGKTTLLKKIIDHLKEHKIGIIMNEFGNISIDGMLLRDQGMEVHEINNGSVFCSCLKGEFVDSLITYSQLPIEYLFVESSGMADPSNIKSLLEEVIGKSAGISYDYRGAICIVDANNFLDQLEVLLPIERQVKTGNYIVLNKMDMVSADMAKQVTNKLIALNSNAQIIESSYCDVSLDFMDGNVTDILDDFPGAQSCSINTPSNRPVGHIIKLKGIFEEDKIRLFIDGIIPCMIRIKGFFHFNTGWKQIDVSGNHIEIKNTNIRPEMSEMVLISTKGLPALREIYTQWSKYFDIELELS</sequence>
<protein>
    <submittedName>
        <fullName evidence="2">G3E family GTPase</fullName>
    </submittedName>
</protein>
<dbReference type="InterPro" id="IPR027417">
    <property type="entry name" value="P-loop_NTPase"/>
</dbReference>
<keyword evidence="3" id="KW-1185">Reference proteome</keyword>
<dbReference type="Gene3D" id="3.40.50.300">
    <property type="entry name" value="P-loop containing nucleotide triphosphate hydrolases"/>
    <property type="match status" value="1"/>
</dbReference>
<dbReference type="RefSeq" id="WP_183860494.1">
    <property type="nucleotide sequence ID" value="NZ_JACHFH010000011.1"/>
</dbReference>
<gene>
    <name evidence="2" type="ORF">HNR32_001121</name>
</gene>
<organism evidence="2 3">
    <name type="scientific">Pectinatus brassicae</name>
    <dbReference type="NCBI Taxonomy" id="862415"/>
    <lineage>
        <taxon>Bacteria</taxon>
        <taxon>Bacillati</taxon>
        <taxon>Bacillota</taxon>
        <taxon>Negativicutes</taxon>
        <taxon>Selenomonadales</taxon>
        <taxon>Selenomonadaceae</taxon>
        <taxon>Pectinatus</taxon>
    </lineage>
</organism>
<dbReference type="CDD" id="cd03112">
    <property type="entry name" value="CobW-like"/>
    <property type="match status" value="1"/>
</dbReference>
<comment type="caution">
    <text evidence="2">The sequence shown here is derived from an EMBL/GenBank/DDBJ whole genome shotgun (WGS) entry which is preliminary data.</text>
</comment>
<feature type="domain" description="CobW/HypB/UreG nucleotide-binding" evidence="1">
    <location>
        <begin position="8"/>
        <end position="183"/>
    </location>
</feature>
<name>A0A840UK04_9FIRM</name>
<dbReference type="Pfam" id="PF02492">
    <property type="entry name" value="cobW"/>
    <property type="match status" value="1"/>
</dbReference>
<dbReference type="PANTHER" id="PTHR13748:SF62">
    <property type="entry name" value="COBW DOMAIN-CONTAINING PROTEIN"/>
    <property type="match status" value="1"/>
</dbReference>
<reference evidence="2 3" key="1">
    <citation type="submission" date="2020-08" db="EMBL/GenBank/DDBJ databases">
        <title>Genomic Encyclopedia of Type Strains, Phase IV (KMG-IV): sequencing the most valuable type-strain genomes for metagenomic binning, comparative biology and taxonomic classification.</title>
        <authorList>
            <person name="Goeker M."/>
        </authorList>
    </citation>
    <scope>NUCLEOTIDE SEQUENCE [LARGE SCALE GENOMIC DNA]</scope>
    <source>
        <strain evidence="2 3">DSM 24661</strain>
    </source>
</reference>
<dbReference type="GO" id="GO:0005737">
    <property type="term" value="C:cytoplasm"/>
    <property type="evidence" value="ECO:0007669"/>
    <property type="project" value="TreeGrafter"/>
</dbReference>